<dbReference type="PANTHER" id="PTHR30537:SF58">
    <property type="entry name" value="HTH-TYPE TRANSCRIPTIONAL REGULATOR PERR"/>
    <property type="match status" value="1"/>
</dbReference>
<dbReference type="GO" id="GO:0006351">
    <property type="term" value="P:DNA-templated transcription"/>
    <property type="evidence" value="ECO:0007669"/>
    <property type="project" value="TreeGrafter"/>
</dbReference>
<evidence type="ECO:0000256" key="1">
    <source>
        <dbReference type="ARBA" id="ARBA00009437"/>
    </source>
</evidence>
<dbReference type="AlphaFoldDB" id="A0AAU7U2X1"/>
<keyword evidence="4" id="KW-0804">Transcription</keyword>
<dbReference type="InterPro" id="IPR058163">
    <property type="entry name" value="LysR-type_TF_proteobact-type"/>
</dbReference>
<dbReference type="SUPFAM" id="SSF53850">
    <property type="entry name" value="Periplasmic binding protein-like II"/>
    <property type="match status" value="1"/>
</dbReference>
<dbReference type="SUPFAM" id="SSF46785">
    <property type="entry name" value="Winged helix' DNA-binding domain"/>
    <property type="match status" value="1"/>
</dbReference>
<keyword evidence="3" id="KW-0238">DNA-binding</keyword>
<dbReference type="PROSITE" id="PS50931">
    <property type="entry name" value="HTH_LYSR"/>
    <property type="match status" value="1"/>
</dbReference>
<dbReference type="Gene3D" id="3.40.190.10">
    <property type="entry name" value="Periplasmic binding protein-like II"/>
    <property type="match status" value="2"/>
</dbReference>
<evidence type="ECO:0000256" key="5">
    <source>
        <dbReference type="SAM" id="MobiDB-lite"/>
    </source>
</evidence>
<protein>
    <submittedName>
        <fullName evidence="7">LysR substrate-binding domain-containing protein</fullName>
    </submittedName>
</protein>
<dbReference type="GO" id="GO:0043565">
    <property type="term" value="F:sequence-specific DNA binding"/>
    <property type="evidence" value="ECO:0007669"/>
    <property type="project" value="TreeGrafter"/>
</dbReference>
<evidence type="ECO:0000259" key="6">
    <source>
        <dbReference type="PROSITE" id="PS50931"/>
    </source>
</evidence>
<dbReference type="Pfam" id="PF03466">
    <property type="entry name" value="LysR_substrate"/>
    <property type="match status" value="1"/>
</dbReference>
<name>A0AAU7U2X1_9GAMM</name>
<accession>A0AAU7U2X1</accession>
<gene>
    <name evidence="7" type="ORF">AAF463_22755</name>
</gene>
<reference evidence="7" key="1">
    <citation type="submission" date="2024-06" db="EMBL/GenBank/DDBJ databases">
        <title>Multiomics insights into the TNT degradation mechanism by Pantoea sp. BJ2 isolated from an ammunition destruction site.</title>
        <authorList>
            <person name="Luo J."/>
        </authorList>
    </citation>
    <scope>NUCLEOTIDE SEQUENCE</scope>
    <source>
        <strain evidence="7">BJ2</strain>
        <plasmid evidence="7">plasmindA</plasmid>
    </source>
</reference>
<dbReference type="GO" id="GO:0003700">
    <property type="term" value="F:DNA-binding transcription factor activity"/>
    <property type="evidence" value="ECO:0007669"/>
    <property type="project" value="InterPro"/>
</dbReference>
<comment type="similarity">
    <text evidence="1">Belongs to the LysR transcriptional regulatory family.</text>
</comment>
<sequence length="320" mass="35723">MRNYAEIPSLKCLQVFEHIARAGNVVRAAEALGISASAASHQLATLEKSLECHLFERHAAGVKLTARGEAYLEIIGVHLQGLIQATAEMKAAGRVNKIHIHSSPTFGYLWLLPRIQSFQQQYPGTEVTLACSYEDVDFGRGEVDIAIRHGFPSWEGFDIRSVRNERILPMASPEYLAHAPVSAPEDLISRRLIYSENTLLRWPEWFRAHNIVQPAQPWLFRFDRSYMSLEAAAMGHGVVLESELLAEKFLRQGTLVRILPEQFSHTISAHHLVMPLGYRSRPKLQNFLGWFEENLASAGTVNTPALTGPSDSQTTSVSPS</sequence>
<dbReference type="PANTHER" id="PTHR30537">
    <property type="entry name" value="HTH-TYPE TRANSCRIPTIONAL REGULATOR"/>
    <property type="match status" value="1"/>
</dbReference>
<geneLocation type="plasmid" evidence="7">
    <name>plasmindA</name>
</geneLocation>
<keyword evidence="2" id="KW-0805">Transcription regulation</keyword>
<feature type="region of interest" description="Disordered" evidence="5">
    <location>
        <begin position="301"/>
        <end position="320"/>
    </location>
</feature>
<evidence type="ECO:0000256" key="3">
    <source>
        <dbReference type="ARBA" id="ARBA00023125"/>
    </source>
</evidence>
<dbReference type="InterPro" id="IPR005119">
    <property type="entry name" value="LysR_subst-bd"/>
</dbReference>
<dbReference type="InterPro" id="IPR036388">
    <property type="entry name" value="WH-like_DNA-bd_sf"/>
</dbReference>
<organism evidence="7">
    <name type="scientific">Pantoea sp. BJ2</name>
    <dbReference type="NCBI Taxonomy" id="3141322"/>
    <lineage>
        <taxon>Bacteria</taxon>
        <taxon>Pseudomonadati</taxon>
        <taxon>Pseudomonadota</taxon>
        <taxon>Gammaproteobacteria</taxon>
        <taxon>Enterobacterales</taxon>
        <taxon>Erwiniaceae</taxon>
        <taxon>Pantoea</taxon>
    </lineage>
</organism>
<dbReference type="InterPro" id="IPR036390">
    <property type="entry name" value="WH_DNA-bd_sf"/>
</dbReference>
<proteinExistence type="inferred from homology"/>
<dbReference type="RefSeq" id="WP_350262187.1">
    <property type="nucleotide sequence ID" value="NZ_CP158293.1"/>
</dbReference>
<keyword evidence="7" id="KW-0614">Plasmid</keyword>
<feature type="domain" description="HTH lysR-type" evidence="6">
    <location>
        <begin position="8"/>
        <end position="65"/>
    </location>
</feature>
<dbReference type="Pfam" id="PF00126">
    <property type="entry name" value="HTH_1"/>
    <property type="match status" value="1"/>
</dbReference>
<evidence type="ECO:0000256" key="2">
    <source>
        <dbReference type="ARBA" id="ARBA00023015"/>
    </source>
</evidence>
<dbReference type="CDD" id="cd08432">
    <property type="entry name" value="PBP2_GcdR_TrpI_HvrB_AmpR_like"/>
    <property type="match status" value="1"/>
</dbReference>
<evidence type="ECO:0000256" key="4">
    <source>
        <dbReference type="ARBA" id="ARBA00023163"/>
    </source>
</evidence>
<dbReference type="EMBL" id="CP158293">
    <property type="protein sequence ID" value="XBV46966.1"/>
    <property type="molecule type" value="Genomic_DNA"/>
</dbReference>
<dbReference type="InterPro" id="IPR000847">
    <property type="entry name" value="LysR_HTH_N"/>
</dbReference>
<evidence type="ECO:0000313" key="7">
    <source>
        <dbReference type="EMBL" id="XBV46966.1"/>
    </source>
</evidence>
<dbReference type="Gene3D" id="1.10.10.10">
    <property type="entry name" value="Winged helix-like DNA-binding domain superfamily/Winged helix DNA-binding domain"/>
    <property type="match status" value="1"/>
</dbReference>